<evidence type="ECO:0000259" key="1">
    <source>
        <dbReference type="Pfam" id="PF01609"/>
    </source>
</evidence>
<evidence type="ECO:0000259" key="2">
    <source>
        <dbReference type="Pfam" id="PF13340"/>
    </source>
</evidence>
<dbReference type="Proteomes" id="UP000234767">
    <property type="component" value="Unassembled WGS sequence"/>
</dbReference>
<dbReference type="EMBL" id="PKJO01000003">
    <property type="protein sequence ID" value="PLA40600.1"/>
    <property type="molecule type" value="Genomic_DNA"/>
</dbReference>
<dbReference type="Pfam" id="PF13340">
    <property type="entry name" value="DUF4096"/>
    <property type="match status" value="1"/>
</dbReference>
<dbReference type="Pfam" id="PF01609">
    <property type="entry name" value="DDE_Tnp_1"/>
    <property type="match status" value="1"/>
</dbReference>
<sequence length="264" mass="30023">MNRKTYPSDISREQFAPLLPLLESARKRTAPRQVDLYDVFCAILYLQRTGCSWRALPGDFPKWRTVHSYFQRWTEPRESGISILEEALKKNQVVAERRKQGRHEATTFLIIDAQSVKNTDTAMEKGYDAGKKVSGIKRHIAVDTQGLPHALAVTTADVTDRKGCLVALERGRDNLGAIQKILADGGYTGKAFASSVQELIGAEVEIAKRNELHRFAVLPKRWVVERSFSWLEENRRLWKNCERKLSTSLQMVALAFLGVLLRRL</sequence>
<name>A0A2I1XD92_NEISI</name>
<gene>
    <name evidence="3" type="ORF">CYK00_03180</name>
</gene>
<organism evidence="3 4">
    <name type="scientific">Neisseria sicca</name>
    <dbReference type="NCBI Taxonomy" id="490"/>
    <lineage>
        <taxon>Bacteria</taxon>
        <taxon>Pseudomonadati</taxon>
        <taxon>Pseudomonadota</taxon>
        <taxon>Betaproteobacteria</taxon>
        <taxon>Neisseriales</taxon>
        <taxon>Neisseriaceae</taxon>
        <taxon>Neisseria</taxon>
    </lineage>
</organism>
<dbReference type="InterPro" id="IPR025161">
    <property type="entry name" value="IS402-like_dom"/>
</dbReference>
<dbReference type="AlphaFoldDB" id="A0A2I1XD92"/>
<reference evidence="3 4" key="1">
    <citation type="submission" date="2017-12" db="EMBL/GenBank/DDBJ databases">
        <title>Phylogenetic diversity of female urinary microbiome.</title>
        <authorList>
            <person name="Thomas-White K."/>
            <person name="Wolfe A.J."/>
        </authorList>
    </citation>
    <scope>NUCLEOTIDE SEQUENCE [LARGE SCALE GENOMIC DNA]</scope>
    <source>
        <strain evidence="3 4">UMB0321</strain>
    </source>
</reference>
<feature type="domain" description="Insertion element IS402-like" evidence="2">
    <location>
        <begin position="11"/>
        <end position="75"/>
    </location>
</feature>
<dbReference type="InterPro" id="IPR002559">
    <property type="entry name" value="Transposase_11"/>
</dbReference>
<comment type="caution">
    <text evidence="3">The sequence shown here is derived from an EMBL/GenBank/DDBJ whole genome shotgun (WGS) entry which is preliminary data.</text>
</comment>
<dbReference type="GO" id="GO:0006313">
    <property type="term" value="P:DNA transposition"/>
    <property type="evidence" value="ECO:0007669"/>
    <property type="project" value="InterPro"/>
</dbReference>
<dbReference type="GO" id="GO:0003677">
    <property type="term" value="F:DNA binding"/>
    <property type="evidence" value="ECO:0007669"/>
    <property type="project" value="InterPro"/>
</dbReference>
<accession>A0A2I1XD92</accession>
<dbReference type="PANTHER" id="PTHR30007">
    <property type="entry name" value="PHP DOMAIN PROTEIN"/>
    <property type="match status" value="1"/>
</dbReference>
<dbReference type="NCBIfam" id="NF033580">
    <property type="entry name" value="transpos_IS5_3"/>
    <property type="match status" value="1"/>
</dbReference>
<evidence type="ECO:0000313" key="3">
    <source>
        <dbReference type="EMBL" id="PLA40600.1"/>
    </source>
</evidence>
<dbReference type="PANTHER" id="PTHR30007:SF0">
    <property type="entry name" value="TRANSPOSASE"/>
    <property type="match status" value="1"/>
</dbReference>
<dbReference type="GO" id="GO:0004803">
    <property type="term" value="F:transposase activity"/>
    <property type="evidence" value="ECO:0007669"/>
    <property type="project" value="InterPro"/>
</dbReference>
<protein>
    <submittedName>
        <fullName evidence="3">IS5/IS1182 family transposase</fullName>
    </submittedName>
</protein>
<proteinExistence type="predicted"/>
<feature type="domain" description="Transposase IS4-like" evidence="1">
    <location>
        <begin position="107"/>
        <end position="255"/>
    </location>
</feature>
<evidence type="ECO:0000313" key="4">
    <source>
        <dbReference type="Proteomes" id="UP000234767"/>
    </source>
</evidence>